<gene>
    <name evidence="1" type="ORF">HOLleu_17687</name>
</gene>
<dbReference type="Proteomes" id="UP001152320">
    <property type="component" value="Chromosome 8"/>
</dbReference>
<name>A0A9Q1H8H7_HOLLE</name>
<sequence length="146" mass="16680">MMNFYYMYHRSAKKWNELKAVSEILGEDILKPVRAQGTPWIDHRRKALRTLDRDYVCQVAHFQDVASGVRTDIPAGDVAKMKGYLMKMTSHEFVLHLAFYQDLVEDLAELSVSLQADNLALSAVRTNIEATTVELRTKLTKPGPRL</sequence>
<comment type="caution">
    <text evidence="1">The sequence shown here is derived from an EMBL/GenBank/DDBJ whole genome shotgun (WGS) entry which is preliminary data.</text>
</comment>
<proteinExistence type="predicted"/>
<reference evidence="1" key="1">
    <citation type="submission" date="2021-10" db="EMBL/GenBank/DDBJ databases">
        <title>Tropical sea cucumber genome reveals ecological adaptation and Cuvierian tubules defense mechanism.</title>
        <authorList>
            <person name="Chen T."/>
        </authorList>
    </citation>
    <scope>NUCLEOTIDE SEQUENCE</scope>
    <source>
        <strain evidence="1">Nanhai2018</strain>
        <tissue evidence="1">Muscle</tissue>
    </source>
</reference>
<dbReference type="PANTHER" id="PTHR46880">
    <property type="entry name" value="RAS-ASSOCIATING DOMAIN-CONTAINING PROTEIN"/>
    <property type="match status" value="1"/>
</dbReference>
<dbReference type="PANTHER" id="PTHR46880:SF9">
    <property type="entry name" value="ZINC FINGER PROTEIN 862"/>
    <property type="match status" value="1"/>
</dbReference>
<dbReference type="EMBL" id="JAIZAY010000008">
    <property type="protein sequence ID" value="KAJ8036989.1"/>
    <property type="molecule type" value="Genomic_DNA"/>
</dbReference>
<accession>A0A9Q1H8H7</accession>
<organism evidence="1 2">
    <name type="scientific">Holothuria leucospilota</name>
    <name type="common">Black long sea cucumber</name>
    <name type="synonym">Mertensiothuria leucospilota</name>
    <dbReference type="NCBI Taxonomy" id="206669"/>
    <lineage>
        <taxon>Eukaryota</taxon>
        <taxon>Metazoa</taxon>
        <taxon>Echinodermata</taxon>
        <taxon>Eleutherozoa</taxon>
        <taxon>Echinozoa</taxon>
        <taxon>Holothuroidea</taxon>
        <taxon>Aspidochirotacea</taxon>
        <taxon>Aspidochirotida</taxon>
        <taxon>Holothuriidae</taxon>
        <taxon>Holothuria</taxon>
    </lineage>
</organism>
<evidence type="ECO:0000313" key="2">
    <source>
        <dbReference type="Proteomes" id="UP001152320"/>
    </source>
</evidence>
<protein>
    <submittedName>
        <fullName evidence="1">Uncharacterized protein</fullName>
    </submittedName>
</protein>
<dbReference type="AlphaFoldDB" id="A0A9Q1H8H7"/>
<evidence type="ECO:0000313" key="1">
    <source>
        <dbReference type="EMBL" id="KAJ8036989.1"/>
    </source>
</evidence>
<dbReference type="OrthoDB" id="8939799at2759"/>
<keyword evidence="2" id="KW-1185">Reference proteome</keyword>